<proteinExistence type="inferred from homology"/>
<dbReference type="EMBL" id="CP031320">
    <property type="protein sequence ID" value="AXK36042.1"/>
    <property type="molecule type" value="Genomic_DNA"/>
</dbReference>
<evidence type="ECO:0000256" key="4">
    <source>
        <dbReference type="ARBA" id="ARBA00022840"/>
    </source>
</evidence>
<dbReference type="Gene3D" id="3.40.50.300">
    <property type="entry name" value="P-loop containing nucleotide triphosphate hydrolases"/>
    <property type="match status" value="1"/>
</dbReference>
<reference evidence="6 7" key="1">
    <citation type="submission" date="2018-07" db="EMBL/GenBank/DDBJ databases">
        <title>Draft genome of the type strain Streptomyces armeniacus ATCC 15676.</title>
        <authorList>
            <person name="Labana P."/>
            <person name="Gosse J.T."/>
            <person name="Boddy C.N."/>
        </authorList>
    </citation>
    <scope>NUCLEOTIDE SEQUENCE [LARGE SCALE GENOMIC DNA]</scope>
    <source>
        <strain evidence="6 7">ATCC 15676</strain>
    </source>
</reference>
<dbReference type="SUPFAM" id="SSF52540">
    <property type="entry name" value="P-loop containing nucleoside triphosphate hydrolases"/>
    <property type="match status" value="1"/>
</dbReference>
<dbReference type="InterPro" id="IPR017871">
    <property type="entry name" value="ABC_transporter-like_CS"/>
</dbReference>
<dbReference type="Pfam" id="PF00005">
    <property type="entry name" value="ABC_tran"/>
    <property type="match status" value="1"/>
</dbReference>
<dbReference type="PROSITE" id="PS50893">
    <property type="entry name" value="ABC_TRANSPORTER_2"/>
    <property type="match status" value="1"/>
</dbReference>
<dbReference type="GO" id="GO:0016887">
    <property type="term" value="F:ATP hydrolysis activity"/>
    <property type="evidence" value="ECO:0007669"/>
    <property type="project" value="InterPro"/>
</dbReference>
<dbReference type="InterPro" id="IPR003439">
    <property type="entry name" value="ABC_transporter-like_ATP-bd"/>
</dbReference>
<evidence type="ECO:0000256" key="1">
    <source>
        <dbReference type="ARBA" id="ARBA00005417"/>
    </source>
</evidence>
<protein>
    <submittedName>
        <fullName evidence="6">ATP-binding cassette domain-containing protein</fullName>
    </submittedName>
</protein>
<evidence type="ECO:0000256" key="3">
    <source>
        <dbReference type="ARBA" id="ARBA00022741"/>
    </source>
</evidence>
<dbReference type="InterPro" id="IPR003593">
    <property type="entry name" value="AAA+_ATPase"/>
</dbReference>
<accession>A0A345XWM6</accession>
<organism evidence="6 7">
    <name type="scientific">Streptomyces armeniacus</name>
    <dbReference type="NCBI Taxonomy" id="83291"/>
    <lineage>
        <taxon>Bacteria</taxon>
        <taxon>Bacillati</taxon>
        <taxon>Actinomycetota</taxon>
        <taxon>Actinomycetes</taxon>
        <taxon>Kitasatosporales</taxon>
        <taxon>Streptomycetaceae</taxon>
        <taxon>Streptomyces</taxon>
    </lineage>
</organism>
<evidence type="ECO:0000259" key="5">
    <source>
        <dbReference type="PROSITE" id="PS50893"/>
    </source>
</evidence>
<dbReference type="PROSITE" id="PS00211">
    <property type="entry name" value="ABC_TRANSPORTER_1"/>
    <property type="match status" value="1"/>
</dbReference>
<dbReference type="SMART" id="SM00382">
    <property type="entry name" value="AAA"/>
    <property type="match status" value="1"/>
</dbReference>
<name>A0A345XWM6_9ACTN</name>
<dbReference type="KEGG" id="sarm:DVA86_28990"/>
<dbReference type="InterPro" id="IPR027417">
    <property type="entry name" value="P-loop_NTPase"/>
</dbReference>
<dbReference type="GO" id="GO:0005524">
    <property type="term" value="F:ATP binding"/>
    <property type="evidence" value="ECO:0007669"/>
    <property type="project" value="UniProtKB-KW"/>
</dbReference>
<keyword evidence="2" id="KW-0813">Transport</keyword>
<sequence length="249" mass="26134">MIETRGLTKRHGPTAAVDGLSFDVWPGAVTGFLGPNGSGKSTTMRMIMGLDRPDAGTARIGGRPYGALGWPLREVGALLEARTFHPGRSAYQHLAALAAANGIRRSRVDEVLDTVGLTGVARRRAGTFSLGMAQRLGIAGALLGDPAVLLFDEPVNGLDPEGVRWIRNLMKSLAADGRTVLLSSHLISEMALTADHLVVIGQGRLLADTSVAELTAGGRALEEAFFELTGDSAAYRGTDAPPAAERGRL</sequence>
<dbReference type="Proteomes" id="UP000254425">
    <property type="component" value="Chromosome"/>
</dbReference>
<dbReference type="PANTHER" id="PTHR43335:SF4">
    <property type="entry name" value="ABC TRANSPORTER, ATP-BINDING PROTEIN"/>
    <property type="match status" value="1"/>
</dbReference>
<comment type="similarity">
    <text evidence="1">Belongs to the ABC transporter superfamily.</text>
</comment>
<keyword evidence="3" id="KW-0547">Nucleotide-binding</keyword>
<keyword evidence="7" id="KW-1185">Reference proteome</keyword>
<keyword evidence="4 6" id="KW-0067">ATP-binding</keyword>
<gene>
    <name evidence="6" type="ORF">DVA86_28990</name>
</gene>
<evidence type="ECO:0000313" key="7">
    <source>
        <dbReference type="Proteomes" id="UP000254425"/>
    </source>
</evidence>
<evidence type="ECO:0000313" key="6">
    <source>
        <dbReference type="EMBL" id="AXK36042.1"/>
    </source>
</evidence>
<evidence type="ECO:0000256" key="2">
    <source>
        <dbReference type="ARBA" id="ARBA00022448"/>
    </source>
</evidence>
<dbReference type="PANTHER" id="PTHR43335">
    <property type="entry name" value="ABC TRANSPORTER, ATP-BINDING PROTEIN"/>
    <property type="match status" value="1"/>
</dbReference>
<feature type="domain" description="ABC transporter" evidence="5">
    <location>
        <begin position="2"/>
        <end position="227"/>
    </location>
</feature>
<dbReference type="AlphaFoldDB" id="A0A345XWM6"/>